<reference evidence="2 3" key="1">
    <citation type="submission" date="2018-03" db="EMBL/GenBank/DDBJ databases">
        <title>Genomic Encyclopedia of Archaeal and Bacterial Type Strains, Phase II (KMG-II): from individual species to whole genera.</title>
        <authorList>
            <person name="Goeker M."/>
        </authorList>
    </citation>
    <scope>NUCLEOTIDE SEQUENCE [LARGE SCALE GENOMIC DNA]</scope>
    <source>
        <strain evidence="2 3">DSM 25027</strain>
    </source>
</reference>
<dbReference type="SUPFAM" id="SSF49464">
    <property type="entry name" value="Carboxypeptidase regulatory domain-like"/>
    <property type="match status" value="1"/>
</dbReference>
<gene>
    <name evidence="2" type="ORF">CLV81_2412</name>
</gene>
<keyword evidence="2" id="KW-0121">Carboxypeptidase</keyword>
<keyword evidence="3" id="KW-1185">Reference proteome</keyword>
<organism evidence="2 3">
    <name type="scientific">Flagellimonas meridianipacifica</name>
    <dbReference type="NCBI Taxonomy" id="1080225"/>
    <lineage>
        <taxon>Bacteria</taxon>
        <taxon>Pseudomonadati</taxon>
        <taxon>Bacteroidota</taxon>
        <taxon>Flavobacteriia</taxon>
        <taxon>Flavobacteriales</taxon>
        <taxon>Flavobacteriaceae</taxon>
        <taxon>Flagellimonas</taxon>
    </lineage>
</organism>
<feature type="chain" id="PRO_5015609835" evidence="1">
    <location>
        <begin position="21"/>
        <end position="538"/>
    </location>
</feature>
<protein>
    <submittedName>
        <fullName evidence="2">Carboxypeptidase-like protein</fullName>
    </submittedName>
</protein>
<dbReference type="Pfam" id="PF13715">
    <property type="entry name" value="CarbopepD_reg_2"/>
    <property type="match status" value="1"/>
</dbReference>
<keyword evidence="2" id="KW-0378">Hydrolase</keyword>
<evidence type="ECO:0000256" key="1">
    <source>
        <dbReference type="SAM" id="SignalP"/>
    </source>
</evidence>
<evidence type="ECO:0000313" key="2">
    <source>
        <dbReference type="EMBL" id="PRX54016.1"/>
    </source>
</evidence>
<dbReference type="InterPro" id="IPR008969">
    <property type="entry name" value="CarboxyPept-like_regulatory"/>
</dbReference>
<keyword evidence="1" id="KW-0732">Signal</keyword>
<dbReference type="EMBL" id="PVYX01000002">
    <property type="protein sequence ID" value="PRX54016.1"/>
    <property type="molecule type" value="Genomic_DNA"/>
</dbReference>
<dbReference type="AlphaFoldDB" id="A0A2T0M908"/>
<sequence length="538" mass="62399">MKYKSLLIGLFCLISYTAYSQSEDFLLVRIVDMETGQPIPFATIKVIGKNLGVISNDDGGFRVPLEFQTEGEGLEISCIGYEKKDISFSDLAMNRVNTIMLKTGVFELLETTVTAKRKRPLTPKKIIQRAIKKIPGNYPAEAFSYVGYYRDYQEKNDEYLNLNEAILKVFDSGFEKNDFLNTQSQIYDYSKNLDFKRDSVANIPYDYVTRNKVINNAELFSFDGNEFYILRIHDAIRNYKTKTFSYVDVFEKDIVKNHSLSREKDVSLDDEKMFVISLKGSNSTAITDGYTKRKVIGNIQAEGEIYISQSSYAIHKMVYRVFDFTGSKRSERVTKKSNNQLLYEIAVEYKEHDGKMYPNYLSLHNTFKLRKTRFYVEDVIFDLVKKCFIIKTNNSPIFLVENGKPNVILLNENRKTAVKKIENTHDGILVYPDDTEMDEVLNSFDLNTSTDETVTADSFRFEYSNIVDQYGNVLNKFVYEDYKQYREFFAQEIIIDSVIVPEDGLLMKKNSPIFKDQPIVRPDNFDEYWMNTPLKSGQ</sequence>
<dbReference type="GO" id="GO:0004180">
    <property type="term" value="F:carboxypeptidase activity"/>
    <property type="evidence" value="ECO:0007669"/>
    <property type="project" value="UniProtKB-KW"/>
</dbReference>
<name>A0A2T0M908_9FLAO</name>
<accession>A0A2T0M908</accession>
<feature type="signal peptide" evidence="1">
    <location>
        <begin position="1"/>
        <end position="20"/>
    </location>
</feature>
<evidence type="ECO:0000313" key="3">
    <source>
        <dbReference type="Proteomes" id="UP000237640"/>
    </source>
</evidence>
<comment type="caution">
    <text evidence="2">The sequence shown here is derived from an EMBL/GenBank/DDBJ whole genome shotgun (WGS) entry which is preliminary data.</text>
</comment>
<proteinExistence type="predicted"/>
<dbReference type="Proteomes" id="UP000237640">
    <property type="component" value="Unassembled WGS sequence"/>
</dbReference>
<keyword evidence="2" id="KW-0645">Protease</keyword>